<reference evidence="8" key="1">
    <citation type="submission" date="2025-08" db="UniProtKB">
        <authorList>
            <consortium name="RefSeq"/>
        </authorList>
    </citation>
    <scope>IDENTIFICATION</scope>
    <source>
        <tissue evidence="8">Whole organism</tissue>
    </source>
</reference>
<comment type="similarity">
    <text evidence="1">Belongs to the SAP18 family.</text>
</comment>
<dbReference type="Proteomes" id="UP000504606">
    <property type="component" value="Unplaced"/>
</dbReference>
<dbReference type="PANTHER" id="PTHR13082:SF0">
    <property type="entry name" value="HISTONE DEACETYLASE COMPLEX SUBUNIT SAP18"/>
    <property type="match status" value="1"/>
</dbReference>
<dbReference type="RefSeq" id="XP_026286239.1">
    <property type="nucleotide sequence ID" value="XM_026430454.2"/>
</dbReference>
<dbReference type="FunFam" id="3.10.20.550:FF:000001">
    <property type="entry name" value="Histone deacetylase complex subunit SAP18"/>
    <property type="match status" value="1"/>
</dbReference>
<dbReference type="AlphaFoldDB" id="A0A6J1SYB7"/>
<accession>A0A6J1SYB7</accession>
<dbReference type="GeneID" id="113211918"/>
<dbReference type="CTD" id="274"/>
<evidence type="ECO:0000256" key="6">
    <source>
        <dbReference type="SAM" id="MobiDB-lite"/>
    </source>
</evidence>
<dbReference type="GO" id="GO:0005634">
    <property type="term" value="C:nucleus"/>
    <property type="evidence" value="ECO:0007669"/>
    <property type="project" value="TreeGrafter"/>
</dbReference>
<dbReference type="InterPro" id="IPR042534">
    <property type="entry name" value="SAP18_sf"/>
</dbReference>
<dbReference type="OrthoDB" id="440566at2759"/>
<keyword evidence="2" id="KW-0678">Repressor</keyword>
<sequence length="165" mass="18410">MVMAGLAVESYIIDKPEGGEKPVDREKTCPLLLRVFCRTGRHNSPEDYVRGNVPANESQIYTWMDATLREITSLMKEVNPDARKKGTVFDFSLVAPNMGPGPVSFRMRHIGTTTSGVKGTDDNKTLTNCRFQIGDYMDISITSPMRAPMDRERGPIRRGGPRGPY</sequence>
<feature type="region of interest" description="Disordered" evidence="6">
    <location>
        <begin position="146"/>
        <end position="165"/>
    </location>
</feature>
<evidence type="ECO:0000313" key="7">
    <source>
        <dbReference type="Proteomes" id="UP000504606"/>
    </source>
</evidence>
<evidence type="ECO:0000256" key="2">
    <source>
        <dbReference type="ARBA" id="ARBA00022491"/>
    </source>
</evidence>
<keyword evidence="4" id="KW-0804">Transcription</keyword>
<evidence type="ECO:0000256" key="1">
    <source>
        <dbReference type="ARBA" id="ARBA00009143"/>
    </source>
</evidence>
<dbReference type="PANTHER" id="PTHR13082">
    <property type="entry name" value="SAP18"/>
    <property type="match status" value="1"/>
</dbReference>
<protein>
    <recommendedName>
        <fullName evidence="5">18 kDa Sin3-associated polypeptide</fullName>
    </recommendedName>
</protein>
<dbReference type="Gene3D" id="3.10.20.550">
    <property type="entry name" value="ASAP complex, SAP18 subunit"/>
    <property type="match status" value="1"/>
</dbReference>
<evidence type="ECO:0000313" key="8">
    <source>
        <dbReference type="RefSeq" id="XP_026286239.1"/>
    </source>
</evidence>
<gene>
    <name evidence="8" type="primary">LOC113211918</name>
</gene>
<proteinExistence type="inferred from homology"/>
<dbReference type="GO" id="GO:0003714">
    <property type="term" value="F:transcription corepressor activity"/>
    <property type="evidence" value="ECO:0007669"/>
    <property type="project" value="TreeGrafter"/>
</dbReference>
<organism evidence="7 8">
    <name type="scientific">Frankliniella occidentalis</name>
    <name type="common">Western flower thrips</name>
    <name type="synonym">Euthrips occidentalis</name>
    <dbReference type="NCBI Taxonomy" id="133901"/>
    <lineage>
        <taxon>Eukaryota</taxon>
        <taxon>Metazoa</taxon>
        <taxon>Ecdysozoa</taxon>
        <taxon>Arthropoda</taxon>
        <taxon>Hexapoda</taxon>
        <taxon>Insecta</taxon>
        <taxon>Pterygota</taxon>
        <taxon>Neoptera</taxon>
        <taxon>Paraneoptera</taxon>
        <taxon>Thysanoptera</taxon>
        <taxon>Terebrantia</taxon>
        <taxon>Thripoidea</taxon>
        <taxon>Thripidae</taxon>
        <taxon>Frankliniella</taxon>
    </lineage>
</organism>
<evidence type="ECO:0000256" key="5">
    <source>
        <dbReference type="ARBA" id="ARBA00030511"/>
    </source>
</evidence>
<keyword evidence="7" id="KW-1185">Reference proteome</keyword>
<dbReference type="Pfam" id="PF06487">
    <property type="entry name" value="SAP18"/>
    <property type="match status" value="1"/>
</dbReference>
<keyword evidence="3" id="KW-0805">Transcription regulation</keyword>
<evidence type="ECO:0000256" key="4">
    <source>
        <dbReference type="ARBA" id="ARBA00023163"/>
    </source>
</evidence>
<name>A0A6J1SYB7_FRAOC</name>
<dbReference type="KEGG" id="foc:113211918"/>
<dbReference type="InterPro" id="IPR010516">
    <property type="entry name" value="SAP18"/>
</dbReference>
<evidence type="ECO:0000256" key="3">
    <source>
        <dbReference type="ARBA" id="ARBA00023015"/>
    </source>
</evidence>